<keyword evidence="1" id="KW-0472">Membrane</keyword>
<organism evidence="2 3">
    <name type="scientific">Euplotes crassus</name>
    <dbReference type="NCBI Taxonomy" id="5936"/>
    <lineage>
        <taxon>Eukaryota</taxon>
        <taxon>Sar</taxon>
        <taxon>Alveolata</taxon>
        <taxon>Ciliophora</taxon>
        <taxon>Intramacronucleata</taxon>
        <taxon>Spirotrichea</taxon>
        <taxon>Hypotrichia</taxon>
        <taxon>Euplotida</taxon>
        <taxon>Euplotidae</taxon>
        <taxon>Moneuplotes</taxon>
    </lineage>
</organism>
<dbReference type="GO" id="GO:0005783">
    <property type="term" value="C:endoplasmic reticulum"/>
    <property type="evidence" value="ECO:0007669"/>
    <property type="project" value="TreeGrafter"/>
</dbReference>
<dbReference type="EMBL" id="CAMPGE010003177">
    <property type="protein sequence ID" value="CAI2362000.1"/>
    <property type="molecule type" value="Genomic_DNA"/>
</dbReference>
<gene>
    <name evidence="2" type="ORF">ECRASSUSDP1_LOCUS3317</name>
</gene>
<feature type="transmembrane region" description="Helical" evidence="1">
    <location>
        <begin position="287"/>
        <end position="308"/>
    </location>
</feature>
<keyword evidence="3" id="KW-1185">Reference proteome</keyword>
<dbReference type="InterPro" id="IPR007720">
    <property type="entry name" value="PigQ/GPI1"/>
</dbReference>
<dbReference type="AlphaFoldDB" id="A0AAD1U610"/>
<dbReference type="PANTHER" id="PTHR21329">
    <property type="entry name" value="PHOSPHATIDYLINOSITOL N-ACETYLGLUCOSAMINYLTRANSFERASE SUBUNIT Q-RELATED"/>
    <property type="match status" value="1"/>
</dbReference>
<evidence type="ECO:0000256" key="1">
    <source>
        <dbReference type="SAM" id="Phobius"/>
    </source>
</evidence>
<keyword evidence="1" id="KW-1133">Transmembrane helix</keyword>
<reference evidence="2" key="1">
    <citation type="submission" date="2023-07" db="EMBL/GenBank/DDBJ databases">
        <authorList>
            <consortium name="AG Swart"/>
            <person name="Singh M."/>
            <person name="Singh A."/>
            <person name="Seah K."/>
            <person name="Emmerich C."/>
        </authorList>
    </citation>
    <scope>NUCLEOTIDE SEQUENCE</scope>
    <source>
        <strain evidence="2">DP1</strain>
    </source>
</reference>
<accession>A0AAD1U610</accession>
<dbReference type="PANTHER" id="PTHR21329:SF3">
    <property type="entry name" value="PHOSPHATIDYLINOSITOL N-ACETYLGLUCOSAMINYLTRANSFERASE SUBUNIT Q"/>
    <property type="match status" value="1"/>
</dbReference>
<proteinExistence type="predicted"/>
<feature type="transmembrane region" description="Helical" evidence="1">
    <location>
        <begin position="356"/>
        <end position="389"/>
    </location>
</feature>
<dbReference type="Proteomes" id="UP001295684">
    <property type="component" value="Unassembled WGS sequence"/>
</dbReference>
<evidence type="ECO:0000313" key="3">
    <source>
        <dbReference type="Proteomes" id="UP001295684"/>
    </source>
</evidence>
<keyword evidence="1" id="KW-0812">Transmembrane</keyword>
<name>A0AAD1U610_EUPCR</name>
<evidence type="ECO:0000313" key="2">
    <source>
        <dbReference type="EMBL" id="CAI2362000.1"/>
    </source>
</evidence>
<dbReference type="Pfam" id="PF05024">
    <property type="entry name" value="Gpi1"/>
    <property type="match status" value="1"/>
</dbReference>
<feature type="transmembrane region" description="Helical" evidence="1">
    <location>
        <begin position="329"/>
        <end position="350"/>
    </location>
</feature>
<dbReference type="GO" id="GO:0016020">
    <property type="term" value="C:membrane"/>
    <property type="evidence" value="ECO:0007669"/>
    <property type="project" value="InterPro"/>
</dbReference>
<dbReference type="GO" id="GO:0006506">
    <property type="term" value="P:GPI anchor biosynthetic process"/>
    <property type="evidence" value="ECO:0007669"/>
    <property type="project" value="InterPro"/>
</dbReference>
<feature type="transmembrane region" description="Helical" evidence="1">
    <location>
        <begin position="152"/>
        <end position="173"/>
    </location>
</feature>
<protein>
    <submittedName>
        <fullName evidence="2">Uncharacterized protein</fullName>
    </submittedName>
</protein>
<comment type="caution">
    <text evidence="2">The sequence shown here is derived from an EMBL/GenBank/DDBJ whole genome shotgun (WGS) entry which is preliminary data.</text>
</comment>
<feature type="transmembrane region" description="Helical" evidence="1">
    <location>
        <begin position="254"/>
        <end position="275"/>
    </location>
</feature>
<sequence>MNLNAPESVRTKHTADILENCDLFKPQPESNVEKILRKANKRSSDALQQDVHEKHWKVQGFYGRLLLRITLKFLKLFYWIMMALERIKESDIGLFKYPPKLPEPMVLTLAKKKLRTLKKLMKYSEEIESIKRENTILGYYRYLLPWLKLNSLLTNLVFDILAGVCFCALILYLTGDRSSNSNSQAESFIQFISNNFLFWVEINKLEKQVKYTMMFFGNFKPFPLLDQILGEVLINLLHLWNFIIHFGSEYNTTFLAFIFAPIGLLGASFQVALAHDLFALLTSHIHTMYSFFAFVYKTTLHVLQNLFYMSRGRKFNILKGKVDEADYRIEELLFGVLMMTVIMFLLPTLLVYYILMVYLMCFVVVFQSSMIITIQIITKFPLFILMWMLRNKRSFPKGLELHESPAKDMSFVIKPLYHSPFSCFSKLASTLIKTVKKLQCPSPGVQGQIPISFLTGDHIYPILKDLPKVQDESSYKTPYSSQKLSACLL</sequence>
<feature type="transmembrane region" description="Helical" evidence="1">
    <location>
        <begin position="222"/>
        <end position="242"/>
    </location>
</feature>